<keyword evidence="2" id="KW-1185">Reference proteome</keyword>
<dbReference type="AlphaFoldDB" id="A0AA86VZK7"/>
<reference evidence="1" key="1">
    <citation type="submission" date="2023-10" db="EMBL/GenBank/DDBJ databases">
        <authorList>
            <person name="Domelevo Entfellner J.-B."/>
        </authorList>
    </citation>
    <scope>NUCLEOTIDE SEQUENCE</scope>
</reference>
<dbReference type="Proteomes" id="UP001189624">
    <property type="component" value="Chromosome 6"/>
</dbReference>
<name>A0AA86VZK7_9FABA</name>
<evidence type="ECO:0000313" key="1">
    <source>
        <dbReference type="EMBL" id="CAJ1965456.1"/>
    </source>
</evidence>
<dbReference type="EMBL" id="OY731403">
    <property type="protein sequence ID" value="CAJ1965456.1"/>
    <property type="molecule type" value="Genomic_DNA"/>
</dbReference>
<accession>A0AA86VZK7</accession>
<protein>
    <submittedName>
        <fullName evidence="1">Uncharacterized protein</fullName>
    </submittedName>
</protein>
<proteinExistence type="predicted"/>
<sequence length="73" mass="8766">MRATVACDTETITYGPLVMILLWWRVRWLSPWAETSSEWNLIVSHVTQRRRRSEKMSMFSNYRALMIFKSRSP</sequence>
<organism evidence="1 2">
    <name type="scientific">Sphenostylis stenocarpa</name>
    <dbReference type="NCBI Taxonomy" id="92480"/>
    <lineage>
        <taxon>Eukaryota</taxon>
        <taxon>Viridiplantae</taxon>
        <taxon>Streptophyta</taxon>
        <taxon>Embryophyta</taxon>
        <taxon>Tracheophyta</taxon>
        <taxon>Spermatophyta</taxon>
        <taxon>Magnoliopsida</taxon>
        <taxon>eudicotyledons</taxon>
        <taxon>Gunneridae</taxon>
        <taxon>Pentapetalae</taxon>
        <taxon>rosids</taxon>
        <taxon>fabids</taxon>
        <taxon>Fabales</taxon>
        <taxon>Fabaceae</taxon>
        <taxon>Papilionoideae</taxon>
        <taxon>50 kb inversion clade</taxon>
        <taxon>NPAAA clade</taxon>
        <taxon>indigoferoid/millettioid clade</taxon>
        <taxon>Phaseoleae</taxon>
        <taxon>Sphenostylis</taxon>
    </lineage>
</organism>
<dbReference type="Gramene" id="rna-AYBTSS11_LOCUS20851">
    <property type="protein sequence ID" value="CAJ1965456.1"/>
    <property type="gene ID" value="gene-AYBTSS11_LOCUS20851"/>
</dbReference>
<evidence type="ECO:0000313" key="2">
    <source>
        <dbReference type="Proteomes" id="UP001189624"/>
    </source>
</evidence>
<gene>
    <name evidence="1" type="ORF">AYBTSS11_LOCUS20851</name>
</gene>